<dbReference type="EMBL" id="JAVXUO010002435">
    <property type="protein sequence ID" value="KAK2973257.1"/>
    <property type="molecule type" value="Genomic_DNA"/>
</dbReference>
<evidence type="ECO:0000313" key="2">
    <source>
        <dbReference type="Proteomes" id="UP001187471"/>
    </source>
</evidence>
<gene>
    <name evidence="1" type="ORF">RJ640_001913</name>
</gene>
<dbReference type="AlphaFoldDB" id="A0AA88QR35"/>
<dbReference type="Proteomes" id="UP001187471">
    <property type="component" value="Unassembled WGS sequence"/>
</dbReference>
<sequence length="158" mass="16713">MGYCTSMTNLGVVVVGYGEEGGILEGVGVKVVICGCSVSEPMCTSLSSSSSFSSTKAFSLPFRGQSLAQCGPPQKKHPSLGLLLARLSSSLPWPSNLLVPAWLFPLCHALGLSPPPLAWLPFKATYAFFPFEESPTLAYSINDSATAMASSMSFTPRR</sequence>
<organism evidence="1 2">
    <name type="scientific">Escallonia rubra</name>
    <dbReference type="NCBI Taxonomy" id="112253"/>
    <lineage>
        <taxon>Eukaryota</taxon>
        <taxon>Viridiplantae</taxon>
        <taxon>Streptophyta</taxon>
        <taxon>Embryophyta</taxon>
        <taxon>Tracheophyta</taxon>
        <taxon>Spermatophyta</taxon>
        <taxon>Magnoliopsida</taxon>
        <taxon>eudicotyledons</taxon>
        <taxon>Gunneridae</taxon>
        <taxon>Pentapetalae</taxon>
        <taxon>asterids</taxon>
        <taxon>campanulids</taxon>
        <taxon>Escalloniales</taxon>
        <taxon>Escalloniaceae</taxon>
        <taxon>Escallonia</taxon>
    </lineage>
</organism>
<protein>
    <submittedName>
        <fullName evidence="1">Uncharacterized protein</fullName>
    </submittedName>
</protein>
<accession>A0AA88QR35</accession>
<proteinExistence type="predicted"/>
<keyword evidence="2" id="KW-1185">Reference proteome</keyword>
<name>A0AA88QR35_9ASTE</name>
<comment type="caution">
    <text evidence="1">The sequence shown here is derived from an EMBL/GenBank/DDBJ whole genome shotgun (WGS) entry which is preliminary data.</text>
</comment>
<evidence type="ECO:0000313" key="1">
    <source>
        <dbReference type="EMBL" id="KAK2973257.1"/>
    </source>
</evidence>
<reference evidence="1" key="1">
    <citation type="submission" date="2022-12" db="EMBL/GenBank/DDBJ databases">
        <title>Draft genome assemblies for two species of Escallonia (Escalloniales).</title>
        <authorList>
            <person name="Chanderbali A."/>
            <person name="Dervinis C."/>
            <person name="Anghel I."/>
            <person name="Soltis D."/>
            <person name="Soltis P."/>
            <person name="Zapata F."/>
        </authorList>
    </citation>
    <scope>NUCLEOTIDE SEQUENCE</scope>
    <source>
        <strain evidence="1">UCBG92.1500</strain>
        <tissue evidence="1">Leaf</tissue>
    </source>
</reference>